<dbReference type="NCBIfam" id="NF040647">
    <property type="entry name" value="IPPK_Arch"/>
    <property type="match status" value="1"/>
</dbReference>
<feature type="binding site" evidence="10">
    <location>
        <position position="155"/>
    </location>
    <ligand>
        <name>substrate</name>
    </ligand>
</feature>
<evidence type="ECO:0000313" key="13">
    <source>
        <dbReference type="EMBL" id="OGG67805.1"/>
    </source>
</evidence>
<evidence type="ECO:0000256" key="5">
    <source>
        <dbReference type="ARBA" id="ARBA00022741"/>
    </source>
</evidence>
<name>A0A1F6E277_9BACT</name>
<dbReference type="CDD" id="cd04241">
    <property type="entry name" value="AAK_FomA-like"/>
    <property type="match status" value="1"/>
</dbReference>
<dbReference type="InterPro" id="IPR001048">
    <property type="entry name" value="Asp/Glu/Uridylate_kinase"/>
</dbReference>
<dbReference type="PANTHER" id="PTHR43654">
    <property type="entry name" value="GLUTAMATE 5-KINASE"/>
    <property type="match status" value="1"/>
</dbReference>
<dbReference type="AlphaFoldDB" id="A0A1F6E277"/>
<evidence type="ECO:0000256" key="4">
    <source>
        <dbReference type="ARBA" id="ARBA00022679"/>
    </source>
</evidence>
<keyword evidence="7 10" id="KW-0067">ATP-binding</keyword>
<dbReference type="STRING" id="1798499.A3C95_02180"/>
<evidence type="ECO:0000256" key="1">
    <source>
        <dbReference type="ARBA" id="ARBA00010540"/>
    </source>
</evidence>
<dbReference type="SUPFAM" id="SSF53633">
    <property type="entry name" value="Carbamate kinase-like"/>
    <property type="match status" value="1"/>
</dbReference>
<sequence>MKGPMIVKLGGSVITDKRRNKPIARMRDIKRLAREIAKARRSRPLILLYGGGSFGHPLARQYRLSGRALSRGAFFGLGKTSAAMRVLGEVLAGALMDEGIPIVPLQTSAFVKEERGRLIFTNLPIIKTILVKGGVPLLGGDGVIADGRRIEIASADRLAVTLARHFHSHKVFFATDVDGVYKTFPPKKEERPLRTITRKSLGAFSQTSAKGNARDVTGAMGGKLRALFALRACTVTIFNGLTPGALGEVLRDKQHGTRIEL</sequence>
<dbReference type="InterPro" id="IPR024192">
    <property type="entry name" value="Fosfomycin_R_FomA-type"/>
</dbReference>
<dbReference type="PANTHER" id="PTHR43654:SF1">
    <property type="entry name" value="ISOPENTENYL PHOSPHATE KINASE"/>
    <property type="match status" value="1"/>
</dbReference>
<dbReference type="GO" id="GO:0005524">
    <property type="term" value="F:ATP binding"/>
    <property type="evidence" value="ECO:0007669"/>
    <property type="project" value="UniProtKB-KW"/>
</dbReference>
<evidence type="ECO:0000259" key="12">
    <source>
        <dbReference type="Pfam" id="PF00696"/>
    </source>
</evidence>
<feature type="binding site" evidence="10">
    <location>
        <position position="51"/>
    </location>
    <ligand>
        <name>substrate</name>
    </ligand>
</feature>
<evidence type="ECO:0000256" key="2">
    <source>
        <dbReference type="ARBA" id="ARBA00012908"/>
    </source>
</evidence>
<feature type="binding site" evidence="10">
    <location>
        <position position="176"/>
    </location>
    <ligand>
        <name>ATP</name>
        <dbReference type="ChEBI" id="CHEBI:30616"/>
    </ligand>
</feature>
<dbReference type="EC" id="2.7.4.26" evidence="2"/>
<evidence type="ECO:0000256" key="10">
    <source>
        <dbReference type="PIRSR" id="PIRSR016496-1"/>
    </source>
</evidence>
<dbReference type="Pfam" id="PF00696">
    <property type="entry name" value="AA_kinase"/>
    <property type="match status" value="1"/>
</dbReference>
<dbReference type="GO" id="GO:0102043">
    <property type="term" value="F:isopentenyl phosphate kinase activity"/>
    <property type="evidence" value="ECO:0007669"/>
    <property type="project" value="UniProtKB-EC"/>
</dbReference>
<dbReference type="GO" id="GO:0005829">
    <property type="term" value="C:cytosol"/>
    <property type="evidence" value="ECO:0007669"/>
    <property type="project" value="TreeGrafter"/>
</dbReference>
<evidence type="ECO:0000256" key="9">
    <source>
        <dbReference type="ARBA" id="ARBA00049063"/>
    </source>
</evidence>
<evidence type="ECO:0000256" key="3">
    <source>
        <dbReference type="ARBA" id="ARBA00017267"/>
    </source>
</evidence>
<dbReference type="GO" id="GO:0016301">
    <property type="term" value="F:kinase activity"/>
    <property type="evidence" value="ECO:0007669"/>
    <property type="project" value="UniProtKB-KW"/>
</dbReference>
<evidence type="ECO:0000256" key="11">
    <source>
        <dbReference type="PIRSR" id="PIRSR016496-2"/>
    </source>
</evidence>
<feature type="binding site" evidence="10">
    <location>
        <begin position="8"/>
        <end position="12"/>
    </location>
    <ligand>
        <name>ATP</name>
        <dbReference type="ChEBI" id="CHEBI:30616"/>
    </ligand>
</feature>
<dbReference type="EMBL" id="MFLM01000022">
    <property type="protein sequence ID" value="OGG67805.1"/>
    <property type="molecule type" value="Genomic_DNA"/>
</dbReference>
<protein>
    <recommendedName>
        <fullName evidence="3">Isopentenyl phosphate kinase</fullName>
        <ecNumber evidence="2">2.7.4.26</ecNumber>
    </recommendedName>
</protein>
<comment type="caution">
    <text evidence="13">The sequence shown here is derived from an EMBL/GenBank/DDBJ whole genome shotgun (WGS) entry which is preliminary data.</text>
</comment>
<comment type="catalytic activity">
    <reaction evidence="9">
        <text>isopentenyl phosphate + ATP = isopentenyl diphosphate + ADP</text>
        <dbReference type="Rhea" id="RHEA:33963"/>
        <dbReference type="ChEBI" id="CHEBI:30616"/>
        <dbReference type="ChEBI" id="CHEBI:65078"/>
        <dbReference type="ChEBI" id="CHEBI:128769"/>
        <dbReference type="ChEBI" id="CHEBI:456216"/>
        <dbReference type="EC" id="2.7.4.26"/>
    </reaction>
</comment>
<keyword evidence="5 10" id="KW-0547">Nucleotide-binding</keyword>
<proteinExistence type="inferred from homology"/>
<keyword evidence="6" id="KW-0418">Kinase</keyword>
<dbReference type="InterPro" id="IPR036393">
    <property type="entry name" value="AceGlu_kinase-like_sf"/>
</dbReference>
<gene>
    <name evidence="13" type="ORF">A3C95_02180</name>
</gene>
<evidence type="ECO:0000256" key="6">
    <source>
        <dbReference type="ARBA" id="ARBA00022777"/>
    </source>
</evidence>
<feature type="binding site" evidence="10">
    <location>
        <position position="56"/>
    </location>
    <ligand>
        <name>substrate</name>
    </ligand>
</feature>
<dbReference type="Proteomes" id="UP000177107">
    <property type="component" value="Unassembled WGS sequence"/>
</dbReference>
<evidence type="ECO:0000256" key="7">
    <source>
        <dbReference type="ARBA" id="ARBA00022840"/>
    </source>
</evidence>
<feature type="site" description="Transition state stabilizer" evidence="11">
    <location>
        <position position="17"/>
    </location>
</feature>
<reference evidence="13 14" key="1">
    <citation type="journal article" date="2016" name="Nat. Commun.">
        <title>Thousands of microbial genomes shed light on interconnected biogeochemical processes in an aquifer system.</title>
        <authorList>
            <person name="Anantharaman K."/>
            <person name="Brown C.T."/>
            <person name="Hug L.A."/>
            <person name="Sharon I."/>
            <person name="Castelle C.J."/>
            <person name="Probst A.J."/>
            <person name="Thomas B.C."/>
            <person name="Singh A."/>
            <person name="Wilkins M.J."/>
            <person name="Karaoz U."/>
            <person name="Brodie E.L."/>
            <person name="Williams K.H."/>
            <person name="Hubbard S.S."/>
            <person name="Banfield J.F."/>
        </authorList>
    </citation>
    <scope>NUCLEOTIDE SEQUENCE [LARGE SCALE GENOMIC DNA]</scope>
</reference>
<keyword evidence="4" id="KW-0808">Transferase</keyword>
<feature type="binding site" evidence="10">
    <location>
        <position position="223"/>
    </location>
    <ligand>
        <name>ATP</name>
        <dbReference type="ChEBI" id="CHEBI:30616"/>
    </ligand>
</feature>
<dbReference type="Gene3D" id="3.40.1160.10">
    <property type="entry name" value="Acetylglutamate kinase-like"/>
    <property type="match status" value="1"/>
</dbReference>
<keyword evidence="8" id="KW-0414">Isoprene biosynthesis</keyword>
<evidence type="ECO:0000256" key="8">
    <source>
        <dbReference type="ARBA" id="ARBA00023229"/>
    </source>
</evidence>
<comment type="similarity">
    <text evidence="1">Belongs to the isopentenyl phosphate kinase family.</text>
</comment>
<feature type="domain" description="Aspartate/glutamate/uridylate kinase" evidence="12">
    <location>
        <begin position="6"/>
        <end position="229"/>
    </location>
</feature>
<dbReference type="PIRSF" id="PIRSF016496">
    <property type="entry name" value="Kin_FomA"/>
    <property type="match status" value="1"/>
</dbReference>
<accession>A0A1F6E277</accession>
<evidence type="ECO:0000313" key="14">
    <source>
        <dbReference type="Proteomes" id="UP000177107"/>
    </source>
</evidence>
<feature type="binding site" evidence="10">
    <location>
        <position position="52"/>
    </location>
    <ligand>
        <name>ATP</name>
        <dbReference type="ChEBI" id="CHEBI:30616"/>
    </ligand>
</feature>
<organism evidence="13 14">
    <name type="scientific">Candidatus Kaiserbacteria bacterium RIFCSPHIGHO2_02_FULL_56_30</name>
    <dbReference type="NCBI Taxonomy" id="1798499"/>
    <lineage>
        <taxon>Bacteria</taxon>
        <taxon>Candidatus Kaiseribacteriota</taxon>
    </lineage>
</organism>
<dbReference type="GO" id="GO:0016114">
    <property type="term" value="P:terpenoid biosynthetic process"/>
    <property type="evidence" value="ECO:0007669"/>
    <property type="project" value="TreeGrafter"/>
</dbReference>
<feature type="binding site" evidence="10">
    <location>
        <position position="219"/>
    </location>
    <ligand>
        <name>ATP</name>
        <dbReference type="ChEBI" id="CHEBI:30616"/>
    </ligand>
</feature>